<dbReference type="AlphaFoldDB" id="A0A2V2V0W6"/>
<evidence type="ECO:0000259" key="9">
    <source>
        <dbReference type="PROSITE" id="PS50222"/>
    </source>
</evidence>
<feature type="domain" description="DM10" evidence="10">
    <location>
        <begin position="416"/>
        <end position="511"/>
    </location>
</feature>
<dbReference type="GO" id="GO:0005509">
    <property type="term" value="F:calcium ion binding"/>
    <property type="evidence" value="ECO:0007669"/>
    <property type="project" value="InterPro"/>
</dbReference>
<dbReference type="Gene3D" id="2.30.29.170">
    <property type="match status" value="3"/>
</dbReference>
<dbReference type="InterPro" id="IPR002048">
    <property type="entry name" value="EF_hand_dom"/>
</dbReference>
<dbReference type="SUPFAM" id="SSF47473">
    <property type="entry name" value="EF-hand"/>
    <property type="match status" value="1"/>
</dbReference>
<feature type="domain" description="EF-hand" evidence="9">
    <location>
        <begin position="569"/>
        <end position="604"/>
    </location>
</feature>
<evidence type="ECO:0000256" key="8">
    <source>
        <dbReference type="ARBA" id="ARBA00023273"/>
    </source>
</evidence>
<dbReference type="VEuPathDB" id="TriTrypDB:TCSYLVIO_004628"/>
<keyword evidence="2" id="KW-0963">Cytoplasm</keyword>
<dbReference type="FunFam" id="2.30.29.170:FF:000010">
    <property type="entry name" value="Rib72_protein-like_protein"/>
    <property type="match status" value="1"/>
</dbReference>
<keyword evidence="7" id="KW-0206">Cytoskeleton</keyword>
<dbReference type="EMBL" id="PRFA01000063">
    <property type="protein sequence ID" value="PWU89156.1"/>
    <property type="molecule type" value="Genomic_DNA"/>
</dbReference>
<dbReference type="PROSITE" id="PS00018">
    <property type="entry name" value="EF_HAND_1"/>
    <property type="match status" value="1"/>
</dbReference>
<feature type="domain" description="DM10" evidence="10">
    <location>
        <begin position="246"/>
        <end position="356"/>
    </location>
</feature>
<dbReference type="InterPro" id="IPR011992">
    <property type="entry name" value="EF-hand-dom_pair"/>
</dbReference>
<evidence type="ECO:0000256" key="7">
    <source>
        <dbReference type="ARBA" id="ARBA00023212"/>
    </source>
</evidence>
<organism evidence="11 12">
    <name type="scientific">Trypanosoma cruzi</name>
    <dbReference type="NCBI Taxonomy" id="5693"/>
    <lineage>
        <taxon>Eukaryota</taxon>
        <taxon>Discoba</taxon>
        <taxon>Euglenozoa</taxon>
        <taxon>Kinetoplastea</taxon>
        <taxon>Metakinetoplastina</taxon>
        <taxon>Trypanosomatida</taxon>
        <taxon>Trypanosomatidae</taxon>
        <taxon>Trypanosoma</taxon>
        <taxon>Schizotrypanum</taxon>
    </lineage>
</organism>
<dbReference type="InterPro" id="IPR006602">
    <property type="entry name" value="DM10_dom"/>
</dbReference>
<dbReference type="Proteomes" id="UP000246121">
    <property type="component" value="Unassembled WGS sequence"/>
</dbReference>
<dbReference type="VEuPathDB" id="TriTrypDB:TcYC6_0074250"/>
<dbReference type="VEuPathDB" id="TriTrypDB:TcG_08609"/>
<proteinExistence type="predicted"/>
<dbReference type="PROSITE" id="PS50222">
    <property type="entry name" value="EF_HAND_2"/>
    <property type="match status" value="1"/>
</dbReference>
<sequence length="726" mass="82758">MNEKTVYNALPKLPGFSFPELHHPPNHSRRQYCSMHDGTRAVLDARPIRRRDGDDGEGGECGGLSRAKIFAKFPAWNSMDDKVLRFFAYYMERVDESMVERMRVRKVKIYFYLCDGTLVVVETPAVANSGLPGGTIVSRCKIDGVDFFSFCIGSTIQVRGVEYTLVDCDAATRDFCAAMEVPQPEPLGYPEDAFEASVKVVKAPMDELHATIRRNIEVAAANATGAHATLLSPEERSKARNFFEHDREVLRFFAVWEQRLFRLQYYIADQTVSVMLEHARNDGRDPISVFIRRTLIPKDPKAPLRDTETLNHPLGAPVVYISEEDLRTGTRINLFSREFYIFDCDNYTRAYYEAKGIAQPSFPKPPTEADILAPKPKSPPPTKTHLPSIKSVQGASTMVFEDHSSHKDRLKLTRYTNDVFRFAARRVNPSPEDEGRMFVFCYYLADDTVSLFELVVANSGHVGGKCFARAVVPEINEPGKLCVGARVKLAGVTYELIEMDERTKRYIAMGMPLMDEDYFRTQELVHRVRNVILQRFSSVTDVFRLFKSTVDGLNKEDVKGLFLECGTRLDAAELDRVMARLDQDNDGIVNLSELTENLLLLQFVSDFVPKNETFRSIEKGPLRSFRNLEASKTAAREADEALRKLISKSEARRILLIRAFRITSNSTYDGHLSVEDFRRTLKDRMNFSLTDSEVESLVYKFYYLPGLEDWTARRLPVKEIQRLIMC</sequence>
<evidence type="ECO:0000259" key="10">
    <source>
        <dbReference type="PROSITE" id="PS51336"/>
    </source>
</evidence>
<dbReference type="GO" id="GO:0043014">
    <property type="term" value="F:alpha-tubulin binding"/>
    <property type="evidence" value="ECO:0007669"/>
    <property type="project" value="TreeGrafter"/>
</dbReference>
<dbReference type="GO" id="GO:0007052">
    <property type="term" value="P:mitotic spindle organization"/>
    <property type="evidence" value="ECO:0007669"/>
    <property type="project" value="TreeGrafter"/>
</dbReference>
<evidence type="ECO:0000256" key="4">
    <source>
        <dbReference type="ARBA" id="ARBA00022837"/>
    </source>
</evidence>
<reference evidence="11 12" key="1">
    <citation type="journal article" date="2018" name="Microb. Genom.">
        <title>Expanding an expanded genome: long-read sequencing of Trypanosoma cruzi.</title>
        <authorList>
            <person name="Berna L."/>
            <person name="Rodriguez M."/>
            <person name="Chiribao M.L."/>
            <person name="Parodi-Talice A."/>
            <person name="Pita S."/>
            <person name="Rijo G."/>
            <person name="Alvarez-Valin F."/>
            <person name="Robello C."/>
        </authorList>
    </citation>
    <scope>NUCLEOTIDE SEQUENCE [LARGE SCALE GENOMIC DNA]</scope>
    <source>
        <strain evidence="11 12">Dm28c</strain>
    </source>
</reference>
<dbReference type="InterPro" id="IPR040193">
    <property type="entry name" value="EFHC1/EFHC2/EFHB"/>
</dbReference>
<dbReference type="VEuPathDB" id="TriTrypDB:C3747_216g34"/>
<dbReference type="GO" id="GO:0060285">
    <property type="term" value="P:cilium-dependent cell motility"/>
    <property type="evidence" value="ECO:0007669"/>
    <property type="project" value="TreeGrafter"/>
</dbReference>
<comment type="caution">
    <text evidence="11">The sequence shown here is derived from an EMBL/GenBank/DDBJ whole genome shotgun (WGS) entry which is preliminary data.</text>
</comment>
<keyword evidence="5" id="KW-0282">Flagellum</keyword>
<evidence type="ECO:0000256" key="2">
    <source>
        <dbReference type="ARBA" id="ARBA00022490"/>
    </source>
</evidence>
<evidence type="ECO:0000313" key="12">
    <source>
        <dbReference type="Proteomes" id="UP000246121"/>
    </source>
</evidence>
<evidence type="ECO:0000256" key="1">
    <source>
        <dbReference type="ARBA" id="ARBA00004611"/>
    </source>
</evidence>
<accession>A0A2V2V0W6</accession>
<name>A0A2V2V0W6_TRYCR</name>
<gene>
    <name evidence="11" type="ORF">C4B63_63g88</name>
</gene>
<dbReference type="SMART" id="SM00676">
    <property type="entry name" value="DM10"/>
    <property type="match status" value="3"/>
</dbReference>
<dbReference type="PANTHER" id="PTHR12086:SF9">
    <property type="entry name" value="EF-HAND DOMAIN-CONTAINING PROTEIN 1"/>
    <property type="match status" value="1"/>
</dbReference>
<evidence type="ECO:0000256" key="6">
    <source>
        <dbReference type="ARBA" id="ARBA00023069"/>
    </source>
</evidence>
<dbReference type="VEuPathDB" id="TriTrypDB:BCY84_11372"/>
<evidence type="ECO:0000313" key="11">
    <source>
        <dbReference type="EMBL" id="PWU89156.1"/>
    </source>
</evidence>
<dbReference type="InterPro" id="IPR018247">
    <property type="entry name" value="EF_Hand_1_Ca_BS"/>
</dbReference>
<dbReference type="VEuPathDB" id="TriTrypDB:C4B63_63g88"/>
<dbReference type="VEuPathDB" id="TriTrypDB:Tc_MARK_6496"/>
<evidence type="ECO:0008006" key="13">
    <source>
        <dbReference type="Google" id="ProtNLM"/>
    </source>
</evidence>
<evidence type="ECO:0000256" key="5">
    <source>
        <dbReference type="ARBA" id="ARBA00022846"/>
    </source>
</evidence>
<dbReference type="GO" id="GO:0000281">
    <property type="term" value="P:mitotic cytokinesis"/>
    <property type="evidence" value="ECO:0007669"/>
    <property type="project" value="TreeGrafter"/>
</dbReference>
<dbReference type="PANTHER" id="PTHR12086">
    <property type="entry name" value="EF-HAND DOMAIN C-TERMINAL CONTAINING PROTEIN"/>
    <property type="match status" value="1"/>
</dbReference>
<comment type="subcellular location">
    <subcellularLocation>
        <location evidence="1">Cytoplasm</location>
        <location evidence="1">Cytoskeleton</location>
        <location evidence="1">Flagellum axoneme</location>
    </subcellularLocation>
</comment>
<keyword evidence="8" id="KW-0966">Cell projection</keyword>
<dbReference type="VEuPathDB" id="TriTrypDB:TcCLB.508231.180"/>
<feature type="domain" description="DM10" evidence="10">
    <location>
        <begin position="80"/>
        <end position="180"/>
    </location>
</feature>
<keyword evidence="4" id="KW-0106">Calcium</keyword>
<dbReference type="GO" id="GO:0072686">
    <property type="term" value="C:mitotic spindle"/>
    <property type="evidence" value="ECO:0007669"/>
    <property type="project" value="TreeGrafter"/>
</dbReference>
<dbReference type="Pfam" id="PF06565">
    <property type="entry name" value="DM10_dom"/>
    <property type="match status" value="3"/>
</dbReference>
<dbReference type="VEuPathDB" id="TriTrypDB:ECC02_000455"/>
<dbReference type="VEuPathDB" id="TriTrypDB:TCDM_08165"/>
<dbReference type="GO" id="GO:0005930">
    <property type="term" value="C:axoneme"/>
    <property type="evidence" value="ECO:0007669"/>
    <property type="project" value="TreeGrafter"/>
</dbReference>
<dbReference type="VEuPathDB" id="TriTrypDB:TcBrA4_0012660"/>
<keyword evidence="3" id="KW-0677">Repeat</keyword>
<protein>
    <recommendedName>
        <fullName evidence="13">Rib72 protein-like protein</fullName>
    </recommendedName>
</protein>
<dbReference type="PROSITE" id="PS51336">
    <property type="entry name" value="DM10"/>
    <property type="match status" value="3"/>
</dbReference>
<dbReference type="Gene3D" id="1.10.238.10">
    <property type="entry name" value="EF-hand"/>
    <property type="match status" value="1"/>
</dbReference>
<dbReference type="VEuPathDB" id="TriTrypDB:TcCLB.506251.10"/>
<keyword evidence="6" id="KW-0969">Cilium</keyword>
<dbReference type="VEuPathDB" id="TriTrypDB:TcCL_NonESM09263"/>
<evidence type="ECO:0000256" key="3">
    <source>
        <dbReference type="ARBA" id="ARBA00022737"/>
    </source>
</evidence>